<reference evidence="2" key="1">
    <citation type="journal article" date="2019" name="Int. J. Syst. Evol. Microbiol.">
        <title>The Global Catalogue of Microorganisms (GCM) 10K type strain sequencing project: providing services to taxonomists for standard genome sequencing and annotation.</title>
        <authorList>
            <consortium name="The Broad Institute Genomics Platform"/>
            <consortium name="The Broad Institute Genome Sequencing Center for Infectious Disease"/>
            <person name="Wu L."/>
            <person name="Ma J."/>
        </authorList>
    </citation>
    <scope>NUCLEOTIDE SEQUENCE [LARGE SCALE GENOMIC DNA]</scope>
    <source>
        <strain evidence="2">JCM 4542</strain>
    </source>
</reference>
<accession>A0ABP6G4P9</accession>
<evidence type="ECO:0000313" key="2">
    <source>
        <dbReference type="Proteomes" id="UP001500886"/>
    </source>
</evidence>
<protein>
    <recommendedName>
        <fullName evidence="3">Antitoxin VbhA domain-containing protein</fullName>
    </recommendedName>
</protein>
<comment type="caution">
    <text evidence="1">The sequence shown here is derived from an EMBL/GenBank/DDBJ whole genome shotgun (WGS) entry which is preliminary data.</text>
</comment>
<evidence type="ECO:0008006" key="3">
    <source>
        <dbReference type="Google" id="ProtNLM"/>
    </source>
</evidence>
<dbReference type="Proteomes" id="UP001500886">
    <property type="component" value="Unassembled WGS sequence"/>
</dbReference>
<sequence length="121" mass="13551">MHLAFRPDYRGGTRTIRRLAVTAQPMHAHEPDGPRVPRTIQGIADALSPERRMEFYRLVLAAEAGQELQNVIAEWWGQAMLDSDPRRTQVIADAEAGTLPTVSMDEVFRRRRAAGGEMPGE</sequence>
<evidence type="ECO:0000313" key="1">
    <source>
        <dbReference type="EMBL" id="GAA2715197.1"/>
    </source>
</evidence>
<organism evidence="1 2">
    <name type="scientific">Streptomyces luteosporeus</name>
    <dbReference type="NCBI Taxonomy" id="173856"/>
    <lineage>
        <taxon>Bacteria</taxon>
        <taxon>Bacillati</taxon>
        <taxon>Actinomycetota</taxon>
        <taxon>Actinomycetes</taxon>
        <taxon>Kitasatosporales</taxon>
        <taxon>Streptomycetaceae</taxon>
        <taxon>Streptomyces</taxon>
    </lineage>
</organism>
<proteinExistence type="predicted"/>
<keyword evidence="2" id="KW-1185">Reference proteome</keyword>
<dbReference type="EMBL" id="BAAASL010000008">
    <property type="protein sequence ID" value="GAA2715197.1"/>
    <property type="molecule type" value="Genomic_DNA"/>
</dbReference>
<name>A0ABP6G4P9_9ACTN</name>
<gene>
    <name evidence="1" type="ORF">GCM10010315_23800</name>
</gene>